<feature type="transmembrane region" description="Helical" evidence="6">
    <location>
        <begin position="347"/>
        <end position="373"/>
    </location>
</feature>
<dbReference type="PROSITE" id="PS50850">
    <property type="entry name" value="MFS"/>
    <property type="match status" value="1"/>
</dbReference>
<feature type="transmembrane region" description="Helical" evidence="6">
    <location>
        <begin position="291"/>
        <end position="311"/>
    </location>
</feature>
<dbReference type="InterPro" id="IPR020846">
    <property type="entry name" value="MFS_dom"/>
</dbReference>
<dbReference type="Gene3D" id="1.20.1250.20">
    <property type="entry name" value="MFS general substrate transporter like domains"/>
    <property type="match status" value="2"/>
</dbReference>
<reference evidence="8 9" key="1">
    <citation type="submission" date="2021-05" db="EMBL/GenBank/DDBJ databases">
        <title>Novel Bacillus species.</title>
        <authorList>
            <person name="Liu G."/>
        </authorList>
    </citation>
    <scope>NUCLEOTIDE SEQUENCE [LARGE SCALE GENOMIC DNA]</scope>
    <source>
        <strain evidence="8 9">FJAT-49732</strain>
    </source>
</reference>
<feature type="transmembrane region" description="Helical" evidence="6">
    <location>
        <begin position="48"/>
        <end position="69"/>
    </location>
</feature>
<keyword evidence="3 6" id="KW-0812">Transmembrane</keyword>
<organism evidence="8 9">
    <name type="scientific">Lederbergia citrisecunda</name>
    <dbReference type="NCBI Taxonomy" id="2833583"/>
    <lineage>
        <taxon>Bacteria</taxon>
        <taxon>Bacillati</taxon>
        <taxon>Bacillota</taxon>
        <taxon>Bacilli</taxon>
        <taxon>Bacillales</taxon>
        <taxon>Bacillaceae</taxon>
        <taxon>Lederbergia</taxon>
    </lineage>
</organism>
<comment type="caution">
    <text evidence="8">The sequence shown here is derived from an EMBL/GenBank/DDBJ whole genome shotgun (WGS) entry which is preliminary data.</text>
</comment>
<dbReference type="PANTHER" id="PTHR11662:SF399">
    <property type="entry name" value="FI19708P1-RELATED"/>
    <property type="match status" value="1"/>
</dbReference>
<dbReference type="SUPFAM" id="SSF103473">
    <property type="entry name" value="MFS general substrate transporter"/>
    <property type="match status" value="1"/>
</dbReference>
<dbReference type="CDD" id="cd17319">
    <property type="entry name" value="MFS_ExuT_GudP_like"/>
    <property type="match status" value="1"/>
</dbReference>
<accession>A0A942TSA5</accession>
<sequence>MSGERVLAKLKALEEKHFILALLFAGWSLGNLDRFVMNYAVISITKDLQLSAASTGILLSSFFAGYALMQIPGGWLADRYGSRKVLLTAIIMWSIFTVLTGMAWSLASILIIRFLFGIGEGGYMPAGSKLIAQTFPFSERGRAMSIVLSSGAFLGIFSPIFATTMMSTIGWRMMFWIIGGIGIVLAAMFWYYIKDPKPVVEDVKEEGNHQQSTSLLQLLRYPIIWILFIASFSVNAINWGLLSWMPTYLVNVRGLELLELGWIAAIPGLSAIIGTFGAGYILDKLPKGKEYIYGIISAACVSILLYLMFKANSVTEFMIYQTIIMIFGAFIIIFLPTNVLKTVPSQIVGSTMGFVSFGGQLAGFVTPIAIGFIVELSRGSFDTAFWLLIGFAIICTLSFISLMIKDRDIHHI</sequence>
<feature type="transmembrane region" description="Helical" evidence="6">
    <location>
        <begin position="223"/>
        <end position="242"/>
    </location>
</feature>
<gene>
    <name evidence="8" type="ORF">KHA93_16540</name>
</gene>
<keyword evidence="2" id="KW-0813">Transport</keyword>
<comment type="subcellular location">
    <subcellularLocation>
        <location evidence="1">Cell membrane</location>
        <topology evidence="1">Multi-pass membrane protein</topology>
    </subcellularLocation>
</comment>
<evidence type="ECO:0000256" key="3">
    <source>
        <dbReference type="ARBA" id="ARBA00022692"/>
    </source>
</evidence>
<dbReference type="EMBL" id="JAGYPJ010000001">
    <property type="protein sequence ID" value="MBS4201247.1"/>
    <property type="molecule type" value="Genomic_DNA"/>
</dbReference>
<dbReference type="GO" id="GO:0005886">
    <property type="term" value="C:plasma membrane"/>
    <property type="evidence" value="ECO:0007669"/>
    <property type="project" value="UniProtKB-SubCell"/>
</dbReference>
<proteinExistence type="predicted"/>
<feature type="transmembrane region" description="Helical" evidence="6">
    <location>
        <begin position="143"/>
        <end position="162"/>
    </location>
</feature>
<feature type="domain" description="Major facilitator superfamily (MFS) profile" evidence="7">
    <location>
        <begin position="19"/>
        <end position="407"/>
    </location>
</feature>
<feature type="transmembrane region" description="Helical" evidence="6">
    <location>
        <begin position="317"/>
        <end position="335"/>
    </location>
</feature>
<feature type="transmembrane region" description="Helical" evidence="6">
    <location>
        <begin position="385"/>
        <end position="404"/>
    </location>
</feature>
<keyword evidence="9" id="KW-1185">Reference proteome</keyword>
<name>A0A942TSA5_9BACI</name>
<evidence type="ECO:0000256" key="6">
    <source>
        <dbReference type="SAM" id="Phobius"/>
    </source>
</evidence>
<dbReference type="PANTHER" id="PTHR11662">
    <property type="entry name" value="SOLUTE CARRIER FAMILY 17"/>
    <property type="match status" value="1"/>
</dbReference>
<evidence type="ECO:0000256" key="5">
    <source>
        <dbReference type="ARBA" id="ARBA00023136"/>
    </source>
</evidence>
<dbReference type="AlphaFoldDB" id="A0A942TSA5"/>
<feature type="transmembrane region" description="Helical" evidence="6">
    <location>
        <begin position="262"/>
        <end position="282"/>
    </location>
</feature>
<protein>
    <submittedName>
        <fullName evidence="8">MFS transporter</fullName>
    </submittedName>
</protein>
<dbReference type="InterPro" id="IPR036259">
    <property type="entry name" value="MFS_trans_sf"/>
</dbReference>
<dbReference type="Pfam" id="PF07690">
    <property type="entry name" value="MFS_1"/>
    <property type="match status" value="1"/>
</dbReference>
<feature type="transmembrane region" description="Helical" evidence="6">
    <location>
        <begin position="89"/>
        <end position="116"/>
    </location>
</feature>
<feature type="transmembrane region" description="Helical" evidence="6">
    <location>
        <begin position="174"/>
        <end position="193"/>
    </location>
</feature>
<keyword evidence="4 6" id="KW-1133">Transmembrane helix</keyword>
<keyword evidence="5 6" id="KW-0472">Membrane</keyword>
<feature type="transmembrane region" description="Helical" evidence="6">
    <location>
        <begin position="17"/>
        <end position="36"/>
    </location>
</feature>
<evidence type="ECO:0000256" key="4">
    <source>
        <dbReference type="ARBA" id="ARBA00022989"/>
    </source>
</evidence>
<evidence type="ECO:0000313" key="9">
    <source>
        <dbReference type="Proteomes" id="UP000682713"/>
    </source>
</evidence>
<evidence type="ECO:0000259" key="7">
    <source>
        <dbReference type="PROSITE" id="PS50850"/>
    </source>
</evidence>
<dbReference type="PROSITE" id="PS00217">
    <property type="entry name" value="SUGAR_TRANSPORT_2"/>
    <property type="match status" value="1"/>
</dbReference>
<evidence type="ECO:0000313" key="8">
    <source>
        <dbReference type="EMBL" id="MBS4201247.1"/>
    </source>
</evidence>
<evidence type="ECO:0000256" key="2">
    <source>
        <dbReference type="ARBA" id="ARBA00022448"/>
    </source>
</evidence>
<dbReference type="InterPro" id="IPR005829">
    <property type="entry name" value="Sugar_transporter_CS"/>
</dbReference>
<evidence type="ECO:0000256" key="1">
    <source>
        <dbReference type="ARBA" id="ARBA00004651"/>
    </source>
</evidence>
<dbReference type="InterPro" id="IPR050382">
    <property type="entry name" value="MFS_Na/Anion_cotransporter"/>
</dbReference>
<dbReference type="Proteomes" id="UP000682713">
    <property type="component" value="Unassembled WGS sequence"/>
</dbReference>
<dbReference type="GO" id="GO:0022857">
    <property type="term" value="F:transmembrane transporter activity"/>
    <property type="evidence" value="ECO:0007669"/>
    <property type="project" value="InterPro"/>
</dbReference>
<dbReference type="InterPro" id="IPR011701">
    <property type="entry name" value="MFS"/>
</dbReference>